<dbReference type="AlphaFoldDB" id="A0A1I8J446"/>
<protein>
    <submittedName>
        <fullName evidence="2">FH2 domain-containing protein</fullName>
    </submittedName>
</protein>
<evidence type="ECO:0000313" key="2">
    <source>
        <dbReference type="WBParaSite" id="maker-uti_cns_0045661-snap-gene-0.2-mRNA-1"/>
    </source>
</evidence>
<accession>A0A1I8J446</accession>
<dbReference type="Proteomes" id="UP000095280">
    <property type="component" value="Unplaced"/>
</dbReference>
<sequence>RDGLSDRFSTEALSILKHCSSSGSAFLRQLSAVEFVNYGDVEYLSKQQDALETLSRALKNKSDIKNLVETAVEMKQQFDGTLEVLNNLLNFLQQLTDSQLVDLEGFRNSLSSSNLKRVGLGFLVDPQAPKNALQLKYFGTLEEFESIIIQLVPRFEQLSRSKTFERTFAKAMRLQFKRNNQQRLSIDLIVACLAASVEEWDAQVKNLMSDDATVHTVETFFGNLSKSPTELAEEF</sequence>
<keyword evidence="1" id="KW-1185">Reference proteome</keyword>
<reference evidence="2" key="1">
    <citation type="submission" date="2016-11" db="UniProtKB">
        <authorList>
            <consortium name="WormBaseParasite"/>
        </authorList>
    </citation>
    <scope>IDENTIFICATION</scope>
</reference>
<name>A0A1I8J446_9PLAT</name>
<proteinExistence type="predicted"/>
<evidence type="ECO:0000313" key="1">
    <source>
        <dbReference type="Proteomes" id="UP000095280"/>
    </source>
</evidence>
<organism evidence="1 2">
    <name type="scientific">Macrostomum lignano</name>
    <dbReference type="NCBI Taxonomy" id="282301"/>
    <lineage>
        <taxon>Eukaryota</taxon>
        <taxon>Metazoa</taxon>
        <taxon>Spiralia</taxon>
        <taxon>Lophotrochozoa</taxon>
        <taxon>Platyhelminthes</taxon>
        <taxon>Rhabditophora</taxon>
        <taxon>Macrostomorpha</taxon>
        <taxon>Macrostomida</taxon>
        <taxon>Macrostomidae</taxon>
        <taxon>Macrostomum</taxon>
    </lineage>
</organism>
<dbReference type="WBParaSite" id="maker-uti_cns_0045661-snap-gene-0.2-mRNA-1">
    <property type="protein sequence ID" value="maker-uti_cns_0045661-snap-gene-0.2-mRNA-1"/>
    <property type="gene ID" value="maker-uti_cns_0045661-snap-gene-0.2"/>
</dbReference>